<accession>S8ERX1</accession>
<gene>
    <name evidence="2" type="ORF">FOMPIDRAFT_1057365</name>
</gene>
<protein>
    <submittedName>
        <fullName evidence="2">Uncharacterized protein</fullName>
    </submittedName>
</protein>
<name>S8ERX1_FOMSC</name>
<sequence length="334" mass="35401">MGNAQSARSDDDESFFGGWMQAVGMAPTSNYAMWGSAGYPVMPTSPYPTGAQAETHAAQGHLSAANSIYGTPLAMPTAHAPHAQTALAQSTPASLHQESSTDAPSHGPIPLPIVQLRGPSPVQAGNDTPPQTTQPASTAGTHPRLLASSSRLSSIQDLRELRAMDSSQSGIPPLPGSHRSSLRQSSLDSNDQTPRANTNRSVRFEPNAELIVIAPDFIMRSPQLSTVVDSPLPLSSTSLTDSDASDPPSNDESDVTSSPTFQITQEPPSDHSENCADSPSLAMRAFAAERDSDRDVGAELLPDRLVVPHAQLRDLLRDAIISKKVSAIYDWILL</sequence>
<dbReference type="HOGENOM" id="CLU_831662_0_0_1"/>
<dbReference type="InParanoid" id="S8ERX1"/>
<feature type="compositionally biased region" description="Polar residues" evidence="1">
    <location>
        <begin position="255"/>
        <end position="267"/>
    </location>
</feature>
<dbReference type="OrthoDB" id="10582389at2759"/>
<feature type="region of interest" description="Disordered" evidence="1">
    <location>
        <begin position="164"/>
        <end position="202"/>
    </location>
</feature>
<feature type="region of interest" description="Disordered" evidence="1">
    <location>
        <begin position="73"/>
        <end position="148"/>
    </location>
</feature>
<evidence type="ECO:0000313" key="2">
    <source>
        <dbReference type="EMBL" id="EPT05679.1"/>
    </source>
</evidence>
<keyword evidence="3" id="KW-1185">Reference proteome</keyword>
<reference evidence="2 3" key="1">
    <citation type="journal article" date="2012" name="Science">
        <title>The Paleozoic origin of enzymatic lignin decomposition reconstructed from 31 fungal genomes.</title>
        <authorList>
            <person name="Floudas D."/>
            <person name="Binder M."/>
            <person name="Riley R."/>
            <person name="Barry K."/>
            <person name="Blanchette R.A."/>
            <person name="Henrissat B."/>
            <person name="Martinez A.T."/>
            <person name="Otillar R."/>
            <person name="Spatafora J.W."/>
            <person name="Yadav J.S."/>
            <person name="Aerts A."/>
            <person name="Benoit I."/>
            <person name="Boyd A."/>
            <person name="Carlson A."/>
            <person name="Copeland A."/>
            <person name="Coutinho P.M."/>
            <person name="de Vries R.P."/>
            <person name="Ferreira P."/>
            <person name="Findley K."/>
            <person name="Foster B."/>
            <person name="Gaskell J."/>
            <person name="Glotzer D."/>
            <person name="Gorecki P."/>
            <person name="Heitman J."/>
            <person name="Hesse C."/>
            <person name="Hori C."/>
            <person name="Igarashi K."/>
            <person name="Jurgens J.A."/>
            <person name="Kallen N."/>
            <person name="Kersten P."/>
            <person name="Kohler A."/>
            <person name="Kuees U."/>
            <person name="Kumar T.K.A."/>
            <person name="Kuo A."/>
            <person name="LaButti K."/>
            <person name="Larrondo L.F."/>
            <person name="Lindquist E."/>
            <person name="Ling A."/>
            <person name="Lombard V."/>
            <person name="Lucas S."/>
            <person name="Lundell T."/>
            <person name="Martin R."/>
            <person name="McLaughlin D.J."/>
            <person name="Morgenstern I."/>
            <person name="Morin E."/>
            <person name="Murat C."/>
            <person name="Nagy L.G."/>
            <person name="Nolan M."/>
            <person name="Ohm R.A."/>
            <person name="Patyshakuliyeva A."/>
            <person name="Rokas A."/>
            <person name="Ruiz-Duenas F.J."/>
            <person name="Sabat G."/>
            <person name="Salamov A."/>
            <person name="Samejima M."/>
            <person name="Schmutz J."/>
            <person name="Slot J.C."/>
            <person name="St John F."/>
            <person name="Stenlid J."/>
            <person name="Sun H."/>
            <person name="Sun S."/>
            <person name="Syed K."/>
            <person name="Tsang A."/>
            <person name="Wiebenga A."/>
            <person name="Young D."/>
            <person name="Pisabarro A."/>
            <person name="Eastwood D.C."/>
            <person name="Martin F."/>
            <person name="Cullen D."/>
            <person name="Grigoriev I.V."/>
            <person name="Hibbett D.S."/>
        </authorList>
    </citation>
    <scope>NUCLEOTIDE SEQUENCE</scope>
    <source>
        <strain evidence="3">FP-58527</strain>
    </source>
</reference>
<feature type="compositionally biased region" description="Polar residues" evidence="1">
    <location>
        <begin position="86"/>
        <end position="103"/>
    </location>
</feature>
<dbReference type="AlphaFoldDB" id="S8ERX1"/>
<feature type="compositionally biased region" description="Low complexity" evidence="1">
    <location>
        <begin position="235"/>
        <end position="248"/>
    </location>
</feature>
<proteinExistence type="predicted"/>
<feature type="region of interest" description="Disordered" evidence="1">
    <location>
        <begin position="235"/>
        <end position="277"/>
    </location>
</feature>
<evidence type="ECO:0000256" key="1">
    <source>
        <dbReference type="SAM" id="MobiDB-lite"/>
    </source>
</evidence>
<organism evidence="2 3">
    <name type="scientific">Fomitopsis schrenkii</name>
    <name type="common">Brown rot fungus</name>
    <dbReference type="NCBI Taxonomy" id="2126942"/>
    <lineage>
        <taxon>Eukaryota</taxon>
        <taxon>Fungi</taxon>
        <taxon>Dikarya</taxon>
        <taxon>Basidiomycota</taxon>
        <taxon>Agaricomycotina</taxon>
        <taxon>Agaricomycetes</taxon>
        <taxon>Polyporales</taxon>
        <taxon>Fomitopsis</taxon>
    </lineage>
</organism>
<evidence type="ECO:0000313" key="3">
    <source>
        <dbReference type="Proteomes" id="UP000015241"/>
    </source>
</evidence>
<dbReference type="EMBL" id="KE504123">
    <property type="protein sequence ID" value="EPT05679.1"/>
    <property type="molecule type" value="Genomic_DNA"/>
</dbReference>
<dbReference type="Proteomes" id="UP000015241">
    <property type="component" value="Unassembled WGS sequence"/>
</dbReference>
<feature type="compositionally biased region" description="Polar residues" evidence="1">
    <location>
        <begin position="178"/>
        <end position="201"/>
    </location>
</feature>